<evidence type="ECO:0000313" key="3">
    <source>
        <dbReference type="Proteomes" id="UP001369086"/>
    </source>
</evidence>
<protein>
    <submittedName>
        <fullName evidence="2">Proteolipid protein 2-like</fullName>
    </submittedName>
</protein>
<keyword evidence="1" id="KW-0472">Membrane</keyword>
<sequence>MADETTGDSSSGVEKFKTYMRTRKGMILAVEIVRHAIFHMICINYIYMYIFISIYMCVGVCMRVAYLSKVCVCVCDLIRAVIGALLFLITSLISVIGGGDGARIAGGVFGLLAAVLFSYDSYISYLAIKTSKHTPTATDVNDDV</sequence>
<feature type="transmembrane region" description="Helical" evidence="1">
    <location>
        <begin position="47"/>
        <end position="65"/>
    </location>
</feature>
<dbReference type="Proteomes" id="UP001369086">
    <property type="component" value="Unassembled WGS sequence"/>
</dbReference>
<feature type="transmembrane region" description="Helical" evidence="1">
    <location>
        <begin position="104"/>
        <end position="123"/>
    </location>
</feature>
<gene>
    <name evidence="2" type="ORF">HHUSO_G35153</name>
</gene>
<accession>A0ABR0Y3W1</accession>
<keyword evidence="3" id="KW-1185">Reference proteome</keyword>
<organism evidence="2 3">
    <name type="scientific">Huso huso</name>
    <name type="common">Beluga</name>
    <name type="synonym">Acipenser huso</name>
    <dbReference type="NCBI Taxonomy" id="61971"/>
    <lineage>
        <taxon>Eukaryota</taxon>
        <taxon>Metazoa</taxon>
        <taxon>Chordata</taxon>
        <taxon>Craniata</taxon>
        <taxon>Vertebrata</taxon>
        <taxon>Euteleostomi</taxon>
        <taxon>Actinopterygii</taxon>
        <taxon>Chondrostei</taxon>
        <taxon>Acipenseriformes</taxon>
        <taxon>Acipenseridae</taxon>
        <taxon>Huso</taxon>
    </lineage>
</organism>
<dbReference type="EMBL" id="JAHFZB010000050">
    <property type="protein sequence ID" value="KAK6467191.1"/>
    <property type="molecule type" value="Genomic_DNA"/>
</dbReference>
<name>A0ABR0Y3W1_HUSHU</name>
<feature type="transmembrane region" description="Helical" evidence="1">
    <location>
        <begin position="77"/>
        <end position="98"/>
    </location>
</feature>
<reference evidence="2 3" key="1">
    <citation type="submission" date="2021-05" db="EMBL/GenBank/DDBJ databases">
        <authorList>
            <person name="Zahm M."/>
            <person name="Klopp C."/>
            <person name="Cabau C."/>
            <person name="Kuhl H."/>
            <person name="Suciu R."/>
            <person name="Ciorpac M."/>
            <person name="Holostenco D."/>
            <person name="Gessner J."/>
            <person name="Wuertz S."/>
            <person name="Hohne C."/>
            <person name="Stock M."/>
            <person name="Gislard M."/>
            <person name="Lluch J."/>
            <person name="Milhes M."/>
            <person name="Lampietro C."/>
            <person name="Lopez Roques C."/>
            <person name="Donnadieu C."/>
            <person name="Du K."/>
            <person name="Schartl M."/>
            <person name="Guiguen Y."/>
        </authorList>
    </citation>
    <scope>NUCLEOTIDE SEQUENCE [LARGE SCALE GENOMIC DNA]</scope>
    <source>
        <strain evidence="2">Hh-F2</strain>
        <tissue evidence="2">Blood</tissue>
    </source>
</reference>
<evidence type="ECO:0000256" key="1">
    <source>
        <dbReference type="SAM" id="Phobius"/>
    </source>
</evidence>
<evidence type="ECO:0000313" key="2">
    <source>
        <dbReference type="EMBL" id="KAK6467191.1"/>
    </source>
</evidence>
<comment type="caution">
    <text evidence="2">The sequence shown here is derived from an EMBL/GenBank/DDBJ whole genome shotgun (WGS) entry which is preliminary data.</text>
</comment>
<keyword evidence="1" id="KW-0812">Transmembrane</keyword>
<proteinExistence type="predicted"/>
<keyword evidence="1" id="KW-1133">Transmembrane helix</keyword>